<protein>
    <submittedName>
        <fullName evidence="1">Uncharacterized protein</fullName>
    </submittedName>
</protein>
<name>A0ACB8T1H7_9AGAM</name>
<evidence type="ECO:0000313" key="1">
    <source>
        <dbReference type="EMBL" id="KAI0062317.1"/>
    </source>
</evidence>
<proteinExistence type="predicted"/>
<evidence type="ECO:0000313" key="2">
    <source>
        <dbReference type="Proteomes" id="UP000814140"/>
    </source>
</evidence>
<dbReference type="Proteomes" id="UP000814140">
    <property type="component" value="Unassembled WGS sequence"/>
</dbReference>
<keyword evidence="2" id="KW-1185">Reference proteome</keyword>
<dbReference type="EMBL" id="MU277208">
    <property type="protein sequence ID" value="KAI0062317.1"/>
    <property type="molecule type" value="Genomic_DNA"/>
</dbReference>
<accession>A0ACB8T1H7</accession>
<reference evidence="1" key="2">
    <citation type="journal article" date="2022" name="New Phytol.">
        <title>Evolutionary transition to the ectomycorrhizal habit in the genomes of a hyperdiverse lineage of mushroom-forming fungi.</title>
        <authorList>
            <person name="Looney B."/>
            <person name="Miyauchi S."/>
            <person name="Morin E."/>
            <person name="Drula E."/>
            <person name="Courty P.E."/>
            <person name="Kohler A."/>
            <person name="Kuo A."/>
            <person name="LaButti K."/>
            <person name="Pangilinan J."/>
            <person name="Lipzen A."/>
            <person name="Riley R."/>
            <person name="Andreopoulos W."/>
            <person name="He G."/>
            <person name="Johnson J."/>
            <person name="Nolan M."/>
            <person name="Tritt A."/>
            <person name="Barry K.W."/>
            <person name="Grigoriev I.V."/>
            <person name="Nagy L.G."/>
            <person name="Hibbett D."/>
            <person name="Henrissat B."/>
            <person name="Matheny P.B."/>
            <person name="Labbe J."/>
            <person name="Martin F.M."/>
        </authorList>
    </citation>
    <scope>NUCLEOTIDE SEQUENCE</scope>
    <source>
        <strain evidence="1">HHB10654</strain>
    </source>
</reference>
<gene>
    <name evidence="1" type="ORF">BV25DRAFT_1838487</name>
</gene>
<reference evidence="1" key="1">
    <citation type="submission" date="2021-03" db="EMBL/GenBank/DDBJ databases">
        <authorList>
            <consortium name="DOE Joint Genome Institute"/>
            <person name="Ahrendt S."/>
            <person name="Looney B.P."/>
            <person name="Miyauchi S."/>
            <person name="Morin E."/>
            <person name="Drula E."/>
            <person name="Courty P.E."/>
            <person name="Chicoki N."/>
            <person name="Fauchery L."/>
            <person name="Kohler A."/>
            <person name="Kuo A."/>
            <person name="Labutti K."/>
            <person name="Pangilinan J."/>
            <person name="Lipzen A."/>
            <person name="Riley R."/>
            <person name="Andreopoulos W."/>
            <person name="He G."/>
            <person name="Johnson J."/>
            <person name="Barry K.W."/>
            <person name="Grigoriev I.V."/>
            <person name="Nagy L."/>
            <person name="Hibbett D."/>
            <person name="Henrissat B."/>
            <person name="Matheny P.B."/>
            <person name="Labbe J."/>
            <person name="Martin F."/>
        </authorList>
    </citation>
    <scope>NUCLEOTIDE SEQUENCE</scope>
    <source>
        <strain evidence="1">HHB10654</strain>
    </source>
</reference>
<sequence>MHFLNTVILPLTFVAVASASFSGTPQRRAAFTKQNGIDAQKKNEQFKSLTADSPCTDGEEACINGSFAQCVDKKFQLTPCSGGTQCVVLPLVKSAGTSITCDTVADAGTRVADTGVKGGLDGRSLLERATAPPACAAKAKRTPVEPLTIAKRIAQSDLPAVAESWQKLCLASGGDITTGDPCVKLAGQDGISSLLANADACAQQDNADAMVTFAKSAGVKNKSALIANAIAYRKHPRNALNINGVVPSTLFCEKAPKNAELKGVVNAQLSGVNPGLFGSPATGVVAFGASGTCPFGKKADVKTCTCN</sequence>
<comment type="caution">
    <text evidence="1">The sequence shown here is derived from an EMBL/GenBank/DDBJ whole genome shotgun (WGS) entry which is preliminary data.</text>
</comment>
<organism evidence="1 2">
    <name type="scientific">Artomyces pyxidatus</name>
    <dbReference type="NCBI Taxonomy" id="48021"/>
    <lineage>
        <taxon>Eukaryota</taxon>
        <taxon>Fungi</taxon>
        <taxon>Dikarya</taxon>
        <taxon>Basidiomycota</taxon>
        <taxon>Agaricomycotina</taxon>
        <taxon>Agaricomycetes</taxon>
        <taxon>Russulales</taxon>
        <taxon>Auriscalpiaceae</taxon>
        <taxon>Artomyces</taxon>
    </lineage>
</organism>